<dbReference type="KEGG" id="scn:Solca_4320"/>
<protein>
    <recommendedName>
        <fullName evidence="3">Glycosyltransferase</fullName>
    </recommendedName>
</protein>
<organism evidence="1 2">
    <name type="scientific">Solitalea canadensis (strain ATCC 29591 / DSM 3403 / JCM 21819 / LMG 8368 / NBRC 15130 / NCIMB 12057 / USAM 9D)</name>
    <name type="common">Flexibacter canadensis</name>
    <dbReference type="NCBI Taxonomy" id="929556"/>
    <lineage>
        <taxon>Bacteria</taxon>
        <taxon>Pseudomonadati</taxon>
        <taxon>Bacteroidota</taxon>
        <taxon>Sphingobacteriia</taxon>
        <taxon>Sphingobacteriales</taxon>
        <taxon>Sphingobacteriaceae</taxon>
        <taxon>Solitalea</taxon>
    </lineage>
</organism>
<name>H8KMQ7_SOLCM</name>
<proteinExistence type="predicted"/>
<sequence length="395" mass="46189">MKNICFFYPSKNVGGAQLLFVRLAIELSLIEGLNIKVIDYSEGFLTKQLANTPNVSLIPFVNGKAKIDFETILITPLSYIADIEYLVDFNIQEVKLLFWAIHPDNLKDSLYAKGRKIFINKAQLRHYIVTLSEKGNIIYMDGANFYSVVKELDINFKPFYLPIPVDIKEQSKVRIKKDKVLNLGWLGRISYDKINSLYKIIDEVRFFSELKKFNIHLHIIGDGEEKEDLITYLKKSNVSYTLAGTLMNQYLDNYIIENIDLGVAMGTSCIEFASRKIPVFLIDFSHDRFPNDYKYNWLFETEDYTLGSNVNSISERKNSFEQLIKQFSDDNKLGEKCYLYTLNNHYIKNVLNSLLLHCEDLVACDRNEWKMFQKKINPILYKISYKLYRKLKFKM</sequence>
<gene>
    <name evidence="1" type="ordered locus">Solca_4320</name>
</gene>
<dbReference type="HOGENOM" id="CLU_717229_0_0_10"/>
<reference evidence="1" key="1">
    <citation type="submission" date="2012-02" db="EMBL/GenBank/DDBJ databases">
        <title>The complete genome of Solitalea canadensis DSM 3403.</title>
        <authorList>
            <consortium name="US DOE Joint Genome Institute (JGI-PGF)"/>
            <person name="Lucas S."/>
            <person name="Copeland A."/>
            <person name="Lapidus A."/>
            <person name="Glavina del Rio T."/>
            <person name="Dalin E."/>
            <person name="Tice H."/>
            <person name="Bruce D."/>
            <person name="Goodwin L."/>
            <person name="Pitluck S."/>
            <person name="Peters L."/>
            <person name="Ovchinnikova G."/>
            <person name="Lu M."/>
            <person name="Kyrpides N."/>
            <person name="Mavromatis K."/>
            <person name="Ivanova N."/>
            <person name="Brettin T."/>
            <person name="Detter J.C."/>
            <person name="Han C."/>
            <person name="Larimer F."/>
            <person name="Land M."/>
            <person name="Hauser L."/>
            <person name="Markowitz V."/>
            <person name="Cheng J.-F."/>
            <person name="Hugenholtz P."/>
            <person name="Woyke T."/>
            <person name="Wu D."/>
            <person name="Spring S."/>
            <person name="Schroeder M."/>
            <person name="Kopitz M."/>
            <person name="Brambilla E."/>
            <person name="Klenk H.-P."/>
            <person name="Eisen J.A."/>
        </authorList>
    </citation>
    <scope>NUCLEOTIDE SEQUENCE</scope>
    <source>
        <strain evidence="1">DSM 3403</strain>
    </source>
</reference>
<dbReference type="SUPFAM" id="SSF53756">
    <property type="entry name" value="UDP-Glycosyltransferase/glycogen phosphorylase"/>
    <property type="match status" value="1"/>
</dbReference>
<dbReference type="AlphaFoldDB" id="H8KMQ7"/>
<evidence type="ECO:0000313" key="2">
    <source>
        <dbReference type="Proteomes" id="UP000007590"/>
    </source>
</evidence>
<dbReference type="EMBL" id="CP003349">
    <property type="protein sequence ID" value="AFD09310.1"/>
    <property type="molecule type" value="Genomic_DNA"/>
</dbReference>
<dbReference type="Proteomes" id="UP000007590">
    <property type="component" value="Chromosome"/>
</dbReference>
<keyword evidence="2" id="KW-1185">Reference proteome</keyword>
<evidence type="ECO:0000313" key="1">
    <source>
        <dbReference type="EMBL" id="AFD09310.1"/>
    </source>
</evidence>
<evidence type="ECO:0008006" key="3">
    <source>
        <dbReference type="Google" id="ProtNLM"/>
    </source>
</evidence>
<dbReference type="eggNOG" id="ENOG5032VER">
    <property type="taxonomic scope" value="Bacteria"/>
</dbReference>
<accession>H8KMQ7</accession>
<dbReference type="STRING" id="929556.Solca_4320"/>